<feature type="domain" description="Pyrrolo-quinoline quinone repeat" evidence="2">
    <location>
        <begin position="73"/>
        <end position="184"/>
    </location>
</feature>
<evidence type="ECO:0000256" key="1">
    <source>
        <dbReference type="SAM" id="MobiDB-lite"/>
    </source>
</evidence>
<keyword evidence="4" id="KW-1185">Reference proteome</keyword>
<dbReference type="SUPFAM" id="SSF50998">
    <property type="entry name" value="Quinoprotein alcohol dehydrogenase-like"/>
    <property type="match status" value="1"/>
</dbReference>
<dbReference type="PANTHER" id="PTHR34512:SF30">
    <property type="entry name" value="OUTER MEMBRANE PROTEIN ASSEMBLY FACTOR BAMB"/>
    <property type="match status" value="1"/>
</dbReference>
<protein>
    <submittedName>
        <fullName evidence="3">PQQ-binding-like beta-propeller repeat protein</fullName>
    </submittedName>
</protein>
<organism evidence="3 4">
    <name type="scientific">Haloferax namakaokahaiae</name>
    <dbReference type="NCBI Taxonomy" id="1748331"/>
    <lineage>
        <taxon>Archaea</taxon>
        <taxon>Methanobacteriati</taxon>
        <taxon>Methanobacteriota</taxon>
        <taxon>Stenosarchaea group</taxon>
        <taxon>Halobacteria</taxon>
        <taxon>Halobacteriales</taxon>
        <taxon>Haloferacaceae</taxon>
        <taxon>Haloferax</taxon>
    </lineage>
</organism>
<dbReference type="InterPro" id="IPR018391">
    <property type="entry name" value="PQQ_b-propeller_rpt"/>
</dbReference>
<dbReference type="SMART" id="SM00564">
    <property type="entry name" value="PQQ"/>
    <property type="match status" value="4"/>
</dbReference>
<dbReference type="InterPro" id="IPR002372">
    <property type="entry name" value="PQQ_rpt_dom"/>
</dbReference>
<dbReference type="EMBL" id="JBHTAA010000005">
    <property type="protein sequence ID" value="MFC7204467.1"/>
    <property type="molecule type" value="Genomic_DNA"/>
</dbReference>
<name>A0ABD5ZGV0_9EURY</name>
<feature type="domain" description="Pyrrolo-quinoline quinone repeat" evidence="2">
    <location>
        <begin position="237"/>
        <end position="305"/>
    </location>
</feature>
<evidence type="ECO:0000259" key="2">
    <source>
        <dbReference type="Pfam" id="PF13360"/>
    </source>
</evidence>
<accession>A0ABD5ZGV0</accession>
<reference evidence="3 4" key="1">
    <citation type="journal article" date="2019" name="Int. J. Syst. Evol. Microbiol.">
        <title>The Global Catalogue of Microorganisms (GCM) 10K type strain sequencing project: providing services to taxonomists for standard genome sequencing and annotation.</title>
        <authorList>
            <consortium name="The Broad Institute Genomics Platform"/>
            <consortium name="The Broad Institute Genome Sequencing Center for Infectious Disease"/>
            <person name="Wu L."/>
            <person name="Ma J."/>
        </authorList>
    </citation>
    <scope>NUCLEOTIDE SEQUENCE [LARGE SCALE GENOMIC DNA]</scope>
    <source>
        <strain evidence="3 4">DSM 29988</strain>
    </source>
</reference>
<dbReference type="AlphaFoldDB" id="A0ABD5ZGV0"/>
<comment type="caution">
    <text evidence="3">The sequence shown here is derived from an EMBL/GenBank/DDBJ whole genome shotgun (WGS) entry which is preliminary data.</text>
</comment>
<proteinExistence type="predicted"/>
<dbReference type="InterPro" id="IPR015943">
    <property type="entry name" value="WD40/YVTN_repeat-like_dom_sf"/>
</dbReference>
<dbReference type="PANTHER" id="PTHR34512">
    <property type="entry name" value="CELL SURFACE PROTEIN"/>
    <property type="match status" value="1"/>
</dbReference>
<dbReference type="RefSeq" id="WP_390224193.1">
    <property type="nucleotide sequence ID" value="NZ_JBHTAA010000005.1"/>
</dbReference>
<feature type="region of interest" description="Disordered" evidence="1">
    <location>
        <begin position="22"/>
        <end position="60"/>
    </location>
</feature>
<sequence length="417" mass="45374">MPSRRAVLSSLVAGLVPITGCGSSQRTVPTGTTDARTTTTRSFASDSSRTTDTATPEETPQDVQCDNQWAQDDVWRFDTTRRPTAATTDSKKVYVATEREIFALGALSGERRWRASNDALAEGFTPAKLLATEKWVLCIGYRHAISLDRESGQRGWVFEAPGKKETVSIIEEATALVGKTLFVGIVNLDTPSFEADEPYSRIYSFDTDTGTPQIFTQFTADGSRLPIPRYLDGNQDGLFCSMGGKLVALTHNGSTRWQTSRSNPGYQSPAVSDERVLASTREALVAFETTTGERVWQDEELRGELTITDCVGYATSRTIPEGEGQLTAFDPDDGRHHWEAKTRGRSSTPVISDEGAFVAVASTDDEYLTAFDTENGCRLGRFSFDSGVAGTPIVGSNRVTIQTGSTRGSTFWSFAAP</sequence>
<dbReference type="Proteomes" id="UP001596481">
    <property type="component" value="Unassembled WGS sequence"/>
</dbReference>
<dbReference type="Gene3D" id="2.40.10.480">
    <property type="match status" value="1"/>
</dbReference>
<dbReference type="Gene3D" id="2.140.10.10">
    <property type="entry name" value="Quinoprotein alcohol dehydrogenase-like superfamily"/>
    <property type="match status" value="1"/>
</dbReference>
<dbReference type="Gene3D" id="2.130.10.10">
    <property type="entry name" value="YVTN repeat-like/Quinoprotein amine dehydrogenase"/>
    <property type="match status" value="1"/>
</dbReference>
<feature type="compositionally biased region" description="Low complexity" evidence="1">
    <location>
        <begin position="32"/>
        <end position="54"/>
    </location>
</feature>
<dbReference type="InterPro" id="IPR011047">
    <property type="entry name" value="Quinoprotein_ADH-like_sf"/>
</dbReference>
<feature type="domain" description="Pyrrolo-quinoline quinone repeat" evidence="2">
    <location>
        <begin position="323"/>
        <end position="407"/>
    </location>
</feature>
<dbReference type="Pfam" id="PF13360">
    <property type="entry name" value="PQQ_2"/>
    <property type="match status" value="3"/>
</dbReference>
<evidence type="ECO:0000313" key="4">
    <source>
        <dbReference type="Proteomes" id="UP001596481"/>
    </source>
</evidence>
<gene>
    <name evidence="3" type="ORF">ACFQJC_13145</name>
</gene>
<evidence type="ECO:0000313" key="3">
    <source>
        <dbReference type="EMBL" id="MFC7204467.1"/>
    </source>
</evidence>
<feature type="compositionally biased region" description="Polar residues" evidence="1">
    <location>
        <begin position="22"/>
        <end position="31"/>
    </location>
</feature>